<gene>
    <name evidence="1" type="ORF">BLA18109_03131</name>
</gene>
<proteinExistence type="predicted"/>
<dbReference type="AlphaFoldDB" id="A0A6P2UQK1"/>
<organism evidence="1 2">
    <name type="scientific">Burkholderia lata (strain ATCC 17760 / DSM 23089 / LMG 22485 / NCIMB 9086 / R18194 / 383)</name>
    <dbReference type="NCBI Taxonomy" id="482957"/>
    <lineage>
        <taxon>Bacteria</taxon>
        <taxon>Pseudomonadati</taxon>
        <taxon>Pseudomonadota</taxon>
        <taxon>Betaproteobacteria</taxon>
        <taxon>Burkholderiales</taxon>
        <taxon>Burkholderiaceae</taxon>
        <taxon>Burkholderia</taxon>
        <taxon>Burkholderia cepacia complex</taxon>
    </lineage>
</organism>
<reference evidence="1 2" key="1">
    <citation type="submission" date="2019-09" db="EMBL/GenBank/DDBJ databases">
        <authorList>
            <person name="Depoorter E."/>
        </authorList>
    </citation>
    <scope>NUCLEOTIDE SEQUENCE [LARGE SCALE GENOMIC DNA]</scope>
    <source>
        <strain evidence="1">R-18109</strain>
    </source>
</reference>
<evidence type="ECO:0000313" key="1">
    <source>
        <dbReference type="EMBL" id="VWC79411.1"/>
    </source>
</evidence>
<sequence length="59" mass="6869">MQTFEVVVAFPYAGRTRHVGERIEISDPKRVELLILLGKIREPAAKRSTYKRRDMRPEG</sequence>
<evidence type="ECO:0000313" key="2">
    <source>
        <dbReference type="Proteomes" id="UP000494260"/>
    </source>
</evidence>
<name>A0A6P2UQK1_BURL3</name>
<protein>
    <submittedName>
        <fullName evidence="1">Uncharacterized protein</fullName>
    </submittedName>
</protein>
<dbReference type="RefSeq" id="WP_174951305.1">
    <property type="nucleotide sequence ID" value="NZ_CABVQH010000009.1"/>
</dbReference>
<dbReference type="EMBL" id="CABVQH010000009">
    <property type="protein sequence ID" value="VWC79411.1"/>
    <property type="molecule type" value="Genomic_DNA"/>
</dbReference>
<dbReference type="Proteomes" id="UP000494260">
    <property type="component" value="Unassembled WGS sequence"/>
</dbReference>
<accession>A0A6P2UQK1</accession>